<dbReference type="OrthoDB" id="5786155at2759"/>
<proteinExistence type="predicted"/>
<reference evidence="1" key="1">
    <citation type="submission" date="2022-11" db="EMBL/GenBank/DDBJ databases">
        <authorList>
            <person name="Kikuchi T."/>
        </authorList>
    </citation>
    <scope>NUCLEOTIDE SEQUENCE</scope>
    <source>
        <strain evidence="1">PS1010</strain>
    </source>
</reference>
<name>A0A9P1IC55_9PELO</name>
<sequence>MLDENEKSTDNFETILTNAADPNKKLTIIDRSGLKITPSGLMPLTEADDNETIWGGSIILNSGDMEFPSTSYKLRATTKRQCKGGVTCNRSKGIIPKNQIIVIAFQLPESSITSTSLTLLIDCNPHEIPLYKVPKADFYWLGRDTKVPTASQLRTDHLLKSTNIMNHLRSFAKEIFLDLANLENELIPFLDKSDCTLEEEIAQEILRRFQNVQLSK</sequence>
<dbReference type="Proteomes" id="UP001152747">
    <property type="component" value="Unassembled WGS sequence"/>
</dbReference>
<dbReference type="AlphaFoldDB" id="A0A9P1IC55"/>
<accession>A0A9P1IC55</accession>
<evidence type="ECO:0000313" key="1">
    <source>
        <dbReference type="EMBL" id="CAI5442291.1"/>
    </source>
</evidence>
<evidence type="ECO:0000313" key="2">
    <source>
        <dbReference type="Proteomes" id="UP001152747"/>
    </source>
</evidence>
<dbReference type="EMBL" id="CANHGI010000002">
    <property type="protein sequence ID" value="CAI5442291.1"/>
    <property type="molecule type" value="Genomic_DNA"/>
</dbReference>
<organism evidence="1 2">
    <name type="scientific">Caenorhabditis angaria</name>
    <dbReference type="NCBI Taxonomy" id="860376"/>
    <lineage>
        <taxon>Eukaryota</taxon>
        <taxon>Metazoa</taxon>
        <taxon>Ecdysozoa</taxon>
        <taxon>Nematoda</taxon>
        <taxon>Chromadorea</taxon>
        <taxon>Rhabditida</taxon>
        <taxon>Rhabditina</taxon>
        <taxon>Rhabditomorpha</taxon>
        <taxon>Rhabditoidea</taxon>
        <taxon>Rhabditidae</taxon>
        <taxon>Peloderinae</taxon>
        <taxon>Caenorhabditis</taxon>
    </lineage>
</organism>
<protein>
    <submittedName>
        <fullName evidence="1">Uncharacterized protein</fullName>
    </submittedName>
</protein>
<keyword evidence="2" id="KW-1185">Reference proteome</keyword>
<gene>
    <name evidence="1" type="ORF">CAMP_LOCUS4928</name>
</gene>
<comment type="caution">
    <text evidence="1">The sequence shown here is derived from an EMBL/GenBank/DDBJ whole genome shotgun (WGS) entry which is preliminary data.</text>
</comment>